<feature type="region of interest" description="Disordered" evidence="1">
    <location>
        <begin position="67"/>
        <end position="106"/>
    </location>
</feature>
<proteinExistence type="predicted"/>
<feature type="compositionally biased region" description="Low complexity" evidence="1">
    <location>
        <begin position="80"/>
        <end position="90"/>
    </location>
</feature>
<gene>
    <name evidence="2" type="ORF">ACFSOX_22855</name>
</gene>
<keyword evidence="3" id="KW-1185">Reference proteome</keyword>
<sequence>MTADHHARLAALRQKYMDARLRGDAAEVARLDTELAAAEAALGIVDGTAAAAPSSIWGPIVEEANTRRCGARRPEPEPAEPSSAATASTADIWSEARDRAAARRGL</sequence>
<dbReference type="Proteomes" id="UP001597314">
    <property type="component" value="Unassembled WGS sequence"/>
</dbReference>
<accession>A0ABW5APU5</accession>
<comment type="caution">
    <text evidence="2">The sequence shown here is derived from an EMBL/GenBank/DDBJ whole genome shotgun (WGS) entry which is preliminary data.</text>
</comment>
<evidence type="ECO:0000313" key="3">
    <source>
        <dbReference type="Proteomes" id="UP001597314"/>
    </source>
</evidence>
<dbReference type="EMBL" id="JBHUIW010000044">
    <property type="protein sequence ID" value="MFD2185003.1"/>
    <property type="molecule type" value="Genomic_DNA"/>
</dbReference>
<feature type="compositionally biased region" description="Basic and acidic residues" evidence="1">
    <location>
        <begin position="94"/>
        <end position="106"/>
    </location>
</feature>
<organism evidence="2 3">
    <name type="scientific">Rhodoplanes azumiensis</name>
    <dbReference type="NCBI Taxonomy" id="1897628"/>
    <lineage>
        <taxon>Bacteria</taxon>
        <taxon>Pseudomonadati</taxon>
        <taxon>Pseudomonadota</taxon>
        <taxon>Alphaproteobacteria</taxon>
        <taxon>Hyphomicrobiales</taxon>
        <taxon>Nitrobacteraceae</taxon>
        <taxon>Rhodoplanes</taxon>
    </lineage>
</organism>
<evidence type="ECO:0000313" key="2">
    <source>
        <dbReference type="EMBL" id="MFD2185003.1"/>
    </source>
</evidence>
<dbReference type="RefSeq" id="WP_378480135.1">
    <property type="nucleotide sequence ID" value="NZ_JBHUIW010000044.1"/>
</dbReference>
<evidence type="ECO:0000256" key="1">
    <source>
        <dbReference type="SAM" id="MobiDB-lite"/>
    </source>
</evidence>
<name>A0ABW5APU5_9BRAD</name>
<reference evidence="3" key="1">
    <citation type="journal article" date="2019" name="Int. J. Syst. Evol. Microbiol.">
        <title>The Global Catalogue of Microorganisms (GCM) 10K type strain sequencing project: providing services to taxonomists for standard genome sequencing and annotation.</title>
        <authorList>
            <consortium name="The Broad Institute Genomics Platform"/>
            <consortium name="The Broad Institute Genome Sequencing Center for Infectious Disease"/>
            <person name="Wu L."/>
            <person name="Ma J."/>
        </authorList>
    </citation>
    <scope>NUCLEOTIDE SEQUENCE [LARGE SCALE GENOMIC DNA]</scope>
    <source>
        <strain evidence="3">CGMCC 1.6774</strain>
    </source>
</reference>
<protein>
    <submittedName>
        <fullName evidence="2">Uncharacterized protein</fullName>
    </submittedName>
</protein>